<proteinExistence type="predicted"/>
<protein>
    <submittedName>
        <fullName evidence="4">Flavodoxin</fullName>
    </submittedName>
</protein>
<dbReference type="GO" id="GO:0010181">
    <property type="term" value="F:FMN binding"/>
    <property type="evidence" value="ECO:0007669"/>
    <property type="project" value="InterPro"/>
</dbReference>
<keyword evidence="1" id="KW-0285">Flavoprotein</keyword>
<accession>A0A4Q9VEQ7</accession>
<name>A0A4Q9VEQ7_9HYPH</name>
<dbReference type="Proteomes" id="UP000292781">
    <property type="component" value="Unassembled WGS sequence"/>
</dbReference>
<dbReference type="SUPFAM" id="SSF52218">
    <property type="entry name" value="Flavoproteins"/>
    <property type="match status" value="1"/>
</dbReference>
<keyword evidence="5" id="KW-1185">Reference proteome</keyword>
<evidence type="ECO:0000313" key="5">
    <source>
        <dbReference type="Proteomes" id="UP000292781"/>
    </source>
</evidence>
<dbReference type="AlphaFoldDB" id="A0A4Q9VEQ7"/>
<organism evidence="4 5">
    <name type="scientific">Siculibacillus lacustris</name>
    <dbReference type="NCBI Taxonomy" id="1549641"/>
    <lineage>
        <taxon>Bacteria</taxon>
        <taxon>Pseudomonadati</taxon>
        <taxon>Pseudomonadota</taxon>
        <taxon>Alphaproteobacteria</taxon>
        <taxon>Hyphomicrobiales</taxon>
        <taxon>Ancalomicrobiaceae</taxon>
        <taxon>Siculibacillus</taxon>
    </lineage>
</organism>
<reference evidence="4 5" key="1">
    <citation type="submission" date="2019-02" db="EMBL/GenBank/DDBJ databases">
        <title>Siculibacillus lacustris gen. nov., sp. nov., a new rosette-forming bacterium isolated from a freshwater crater lake (Lake St. Ana, Romania).</title>
        <authorList>
            <person name="Felfoldi T."/>
            <person name="Marton Z."/>
            <person name="Szabo A."/>
            <person name="Mentes A."/>
            <person name="Boka K."/>
            <person name="Marialigeti K."/>
            <person name="Mathe I."/>
            <person name="Koncz M."/>
            <person name="Schumann P."/>
            <person name="Toth E."/>
        </authorList>
    </citation>
    <scope>NUCLEOTIDE SEQUENCE [LARGE SCALE GENOMIC DNA]</scope>
    <source>
        <strain evidence="4 5">SA-279</strain>
    </source>
</reference>
<dbReference type="Pfam" id="PF12682">
    <property type="entry name" value="Flavodoxin_4"/>
    <property type="match status" value="1"/>
</dbReference>
<dbReference type="OrthoDB" id="9806505at2"/>
<evidence type="ECO:0000256" key="1">
    <source>
        <dbReference type="ARBA" id="ARBA00022630"/>
    </source>
</evidence>
<keyword evidence="2" id="KW-0288">FMN</keyword>
<dbReference type="Gene3D" id="3.40.50.360">
    <property type="match status" value="1"/>
</dbReference>
<dbReference type="PROSITE" id="PS51318">
    <property type="entry name" value="TAT"/>
    <property type="match status" value="1"/>
</dbReference>
<evidence type="ECO:0000259" key="3">
    <source>
        <dbReference type="Pfam" id="PF12682"/>
    </source>
</evidence>
<comment type="caution">
    <text evidence="4">The sequence shown here is derived from an EMBL/GenBank/DDBJ whole genome shotgun (WGS) entry which is preliminary data.</text>
</comment>
<evidence type="ECO:0000313" key="4">
    <source>
        <dbReference type="EMBL" id="TBW33294.1"/>
    </source>
</evidence>
<feature type="domain" description="Flavodoxin-like" evidence="3">
    <location>
        <begin position="44"/>
        <end position="179"/>
    </location>
</feature>
<sequence>MPGSTLLPSRRRLLGLAAFGLGVGGLPSMSVPSFAAPGRDFGRVLIAYWSRTGNTRAVAEGIRALVPGDLFELKSTHTYPAAYRPTTDQAKREQDENFRPKLVADVADIDGYDTVFLGFPNWWSTMPMAFFTFLETHRLAGKTVVPFCTHEGSALGASVGDIRRLCPSAKLLEGIALRGGEGGYAKTDAARRDVASWLRRL</sequence>
<dbReference type="InterPro" id="IPR029039">
    <property type="entry name" value="Flavoprotein-like_sf"/>
</dbReference>
<dbReference type="EMBL" id="SJFN01000046">
    <property type="protein sequence ID" value="TBW33294.1"/>
    <property type="molecule type" value="Genomic_DNA"/>
</dbReference>
<gene>
    <name evidence="4" type="ORF">EYW49_20805</name>
</gene>
<dbReference type="InterPro" id="IPR008254">
    <property type="entry name" value="Flavodoxin/NO_synth"/>
</dbReference>
<evidence type="ECO:0000256" key="2">
    <source>
        <dbReference type="ARBA" id="ARBA00022643"/>
    </source>
</evidence>
<dbReference type="PANTHER" id="PTHR39201">
    <property type="entry name" value="EXPORTED PROTEIN-RELATED"/>
    <property type="match status" value="1"/>
</dbReference>
<dbReference type="PANTHER" id="PTHR39201:SF1">
    <property type="entry name" value="FLAVODOXIN-LIKE DOMAIN-CONTAINING PROTEIN"/>
    <property type="match status" value="1"/>
</dbReference>
<dbReference type="InterPro" id="IPR006311">
    <property type="entry name" value="TAT_signal"/>
</dbReference>